<evidence type="ECO:0000256" key="1">
    <source>
        <dbReference type="ARBA" id="ARBA00005854"/>
    </source>
</evidence>
<keyword evidence="8" id="KW-1185">Reference proteome</keyword>
<evidence type="ECO:0000256" key="3">
    <source>
        <dbReference type="ARBA" id="ARBA00023027"/>
    </source>
</evidence>
<dbReference type="EMBL" id="BAAARW010000012">
    <property type="protein sequence ID" value="GAA2420705.1"/>
    <property type="molecule type" value="Genomic_DNA"/>
</dbReference>
<dbReference type="InterPro" id="IPR036291">
    <property type="entry name" value="NAD(P)-bd_dom_sf"/>
</dbReference>
<dbReference type="Pfam" id="PF00389">
    <property type="entry name" value="2-Hacid_dh"/>
    <property type="match status" value="1"/>
</dbReference>
<dbReference type="Gene3D" id="3.40.50.720">
    <property type="entry name" value="NAD(P)-binding Rossmann-like Domain"/>
    <property type="match status" value="2"/>
</dbReference>
<evidence type="ECO:0000259" key="5">
    <source>
        <dbReference type="Pfam" id="PF00389"/>
    </source>
</evidence>
<name>A0ABP5W9A8_9ACTN</name>
<comment type="caution">
    <text evidence="7">The sequence shown here is derived from an EMBL/GenBank/DDBJ whole genome shotgun (WGS) entry which is preliminary data.</text>
</comment>
<dbReference type="Pfam" id="PF02826">
    <property type="entry name" value="2-Hacid_dh_C"/>
    <property type="match status" value="1"/>
</dbReference>
<protein>
    <submittedName>
        <fullName evidence="7">2-hydroxyacid dehydrogenase</fullName>
    </submittedName>
</protein>
<dbReference type="InterPro" id="IPR029753">
    <property type="entry name" value="D-isomer_DH_CS"/>
</dbReference>
<comment type="similarity">
    <text evidence="1 4">Belongs to the D-isomer specific 2-hydroxyacid dehydrogenase family.</text>
</comment>
<dbReference type="InterPro" id="IPR050223">
    <property type="entry name" value="D-isomer_2-hydroxyacid_DH"/>
</dbReference>
<keyword evidence="3" id="KW-0520">NAD</keyword>
<sequence length="321" mass="34196">MPFRDLLDARLPEGAVLSMHPRFDEAAVIPDLAGAEVFVGPAFTPEMGRAARRLRLVHVAGAGVDAVDRAALPPGTILANTFHHGRSIAEYAAMALLALNRELLVQDRELRAGRWHSSVYDPALSAPPVLAGQTVGLIGFGHIGGLAWERLRGFGMRGVAVGSRARPDDRERAGRNGLEWLGGPDRLHELLAGSDAVIVSVPLGPATEGLIGAAELAAMKPSALLVNVGRGPLVDERALYEALRDRRIRGAAIDVWYRYPAAGERTAEPSRFPFGELDNVLMTPHSSGVTAETYTGRIGDIAANITRLAEGGPLERVVARA</sequence>
<feature type="domain" description="D-isomer specific 2-hydroxyacid dehydrogenase catalytic" evidence="5">
    <location>
        <begin position="33"/>
        <end position="318"/>
    </location>
</feature>
<feature type="domain" description="D-isomer specific 2-hydroxyacid dehydrogenase NAD-binding" evidence="6">
    <location>
        <begin position="94"/>
        <end position="286"/>
    </location>
</feature>
<dbReference type="PROSITE" id="PS00671">
    <property type="entry name" value="D_2_HYDROXYACID_DH_3"/>
    <property type="match status" value="1"/>
</dbReference>
<evidence type="ECO:0000256" key="4">
    <source>
        <dbReference type="RuleBase" id="RU003719"/>
    </source>
</evidence>
<evidence type="ECO:0000256" key="2">
    <source>
        <dbReference type="ARBA" id="ARBA00023002"/>
    </source>
</evidence>
<accession>A0ABP5W9A8</accession>
<dbReference type="InterPro" id="IPR006139">
    <property type="entry name" value="D-isomer_2_OHA_DH_cat_dom"/>
</dbReference>
<dbReference type="InterPro" id="IPR006140">
    <property type="entry name" value="D-isomer_DH_NAD-bd"/>
</dbReference>
<dbReference type="SUPFAM" id="SSF51735">
    <property type="entry name" value="NAD(P)-binding Rossmann-fold domains"/>
    <property type="match status" value="1"/>
</dbReference>
<keyword evidence="2 4" id="KW-0560">Oxidoreductase</keyword>
<dbReference type="PANTHER" id="PTHR10996">
    <property type="entry name" value="2-HYDROXYACID DEHYDROGENASE-RELATED"/>
    <property type="match status" value="1"/>
</dbReference>
<evidence type="ECO:0000259" key="6">
    <source>
        <dbReference type="Pfam" id="PF02826"/>
    </source>
</evidence>
<gene>
    <name evidence="7" type="ORF">GCM10010191_35020</name>
</gene>
<dbReference type="Proteomes" id="UP001501231">
    <property type="component" value="Unassembled WGS sequence"/>
</dbReference>
<organism evidence="7 8">
    <name type="scientific">Actinomadura vinacea</name>
    <dbReference type="NCBI Taxonomy" id="115336"/>
    <lineage>
        <taxon>Bacteria</taxon>
        <taxon>Bacillati</taxon>
        <taxon>Actinomycetota</taxon>
        <taxon>Actinomycetes</taxon>
        <taxon>Streptosporangiales</taxon>
        <taxon>Thermomonosporaceae</taxon>
        <taxon>Actinomadura</taxon>
    </lineage>
</organism>
<evidence type="ECO:0000313" key="7">
    <source>
        <dbReference type="EMBL" id="GAA2420705.1"/>
    </source>
</evidence>
<dbReference type="PANTHER" id="PTHR10996:SF178">
    <property type="entry name" value="2-HYDROXYACID DEHYDROGENASE YGL185C-RELATED"/>
    <property type="match status" value="1"/>
</dbReference>
<dbReference type="CDD" id="cd12165">
    <property type="entry name" value="2-Hacid_dh_6"/>
    <property type="match status" value="1"/>
</dbReference>
<reference evidence="8" key="1">
    <citation type="journal article" date="2019" name="Int. J. Syst. Evol. Microbiol.">
        <title>The Global Catalogue of Microorganisms (GCM) 10K type strain sequencing project: providing services to taxonomists for standard genome sequencing and annotation.</title>
        <authorList>
            <consortium name="The Broad Institute Genomics Platform"/>
            <consortium name="The Broad Institute Genome Sequencing Center for Infectious Disease"/>
            <person name="Wu L."/>
            <person name="Ma J."/>
        </authorList>
    </citation>
    <scope>NUCLEOTIDE SEQUENCE [LARGE SCALE GENOMIC DNA]</scope>
    <source>
        <strain evidence="8">JCM 3325</strain>
    </source>
</reference>
<evidence type="ECO:0000313" key="8">
    <source>
        <dbReference type="Proteomes" id="UP001501231"/>
    </source>
</evidence>
<dbReference type="SUPFAM" id="SSF52283">
    <property type="entry name" value="Formate/glycerate dehydrogenase catalytic domain-like"/>
    <property type="match status" value="1"/>
</dbReference>
<proteinExistence type="inferred from homology"/>